<dbReference type="RefSeq" id="WP_301573680.1">
    <property type="nucleotide sequence ID" value="NZ_JAPWIE010000008.1"/>
</dbReference>
<protein>
    <submittedName>
        <fullName evidence="2">Alpha/beta hydrolase domain-containing protein</fullName>
    </submittedName>
</protein>
<reference evidence="2" key="1">
    <citation type="submission" date="2022-12" db="EMBL/GenBank/DDBJ databases">
        <authorList>
            <person name="Krivoruchko A.V."/>
            <person name="Elkin A."/>
        </authorList>
    </citation>
    <scope>NUCLEOTIDE SEQUENCE</scope>
    <source>
        <strain evidence="2">IEGM 1388</strain>
    </source>
</reference>
<dbReference type="EMBL" id="JAPWIE010000008">
    <property type="protein sequence ID" value="MCZ4553049.1"/>
    <property type="molecule type" value="Genomic_DNA"/>
</dbReference>
<sequence>MVASFTELGRADGGGLIAANPGPDLAAAGYVETEFAVRGEARAFEVVAPPGRGTQVAVTDVADFCTRAVVRQPAEGVHCSGTVIVEWLNVSSGSDAGPGYTYLAEELVRSGDIWVGISAQYVGVAGGQGTVGTPGSTPASGLIGQERYQALSHPGDSFCYDIFTQVAGALGDSQGPLGHVDISCLLAIGESQSALALTTYVNQVSQLDNVFGGFLIHSRAAAGLPLHTPDRAIDLLPVFRQPATPIRDDLAVPVFVVQTETDILGDFRYHDARQEDGPLFRLWEIAGNAHADRYLVGPFEEFLGCSGPVNRGQQRFVLRAAQRALTRWVTTGEAPAPAERLLTTTSSEGEIRFETDDVGNVRGGVRTPCVDVPVAVHSGLGRRDESRICRLFGSTDRIEPAVLAQRYHDVDDYLRQYTAATDAAIAAGVVLESDRDELLADAEPDALT</sequence>
<accession>A0ABT4N1A2</accession>
<dbReference type="Pfam" id="PF20091">
    <property type="entry name" value="Abhydrolase_10"/>
    <property type="match status" value="1"/>
</dbReference>
<feature type="domain" description="Alpha/beta hydrolase" evidence="1">
    <location>
        <begin position="20"/>
        <end position="440"/>
    </location>
</feature>
<dbReference type="Proteomes" id="UP001067235">
    <property type="component" value="Unassembled WGS sequence"/>
</dbReference>
<dbReference type="InterPro" id="IPR045394">
    <property type="entry name" value="Abhydrolase_dom"/>
</dbReference>
<evidence type="ECO:0000259" key="1">
    <source>
        <dbReference type="Pfam" id="PF20091"/>
    </source>
</evidence>
<keyword evidence="2" id="KW-0378">Hydrolase</keyword>
<name>A0ABT4N1A2_GORRU</name>
<evidence type="ECO:0000313" key="2">
    <source>
        <dbReference type="EMBL" id="MCZ4553049.1"/>
    </source>
</evidence>
<proteinExistence type="predicted"/>
<gene>
    <name evidence="2" type="ORF">O4213_23880</name>
</gene>
<dbReference type="GO" id="GO:0016787">
    <property type="term" value="F:hydrolase activity"/>
    <property type="evidence" value="ECO:0007669"/>
    <property type="project" value="UniProtKB-KW"/>
</dbReference>
<evidence type="ECO:0000313" key="3">
    <source>
        <dbReference type="Proteomes" id="UP001067235"/>
    </source>
</evidence>
<comment type="caution">
    <text evidence="2">The sequence shown here is derived from an EMBL/GenBank/DDBJ whole genome shotgun (WGS) entry which is preliminary data.</text>
</comment>
<organism evidence="2 3">
    <name type="scientific">Gordonia rubripertincta</name>
    <name type="common">Rhodococcus corallinus</name>
    <dbReference type="NCBI Taxonomy" id="36822"/>
    <lineage>
        <taxon>Bacteria</taxon>
        <taxon>Bacillati</taxon>
        <taxon>Actinomycetota</taxon>
        <taxon>Actinomycetes</taxon>
        <taxon>Mycobacteriales</taxon>
        <taxon>Gordoniaceae</taxon>
        <taxon>Gordonia</taxon>
    </lineage>
</organism>
<keyword evidence="3" id="KW-1185">Reference proteome</keyword>